<dbReference type="EMBL" id="DACXIC010000049">
    <property type="protein sequence ID" value="HAU4359660.1"/>
    <property type="molecule type" value="Genomic_DNA"/>
</dbReference>
<comment type="caution">
    <text evidence="1">The sequence shown here is derived from an EMBL/GenBank/DDBJ whole genome shotgun (WGS) entry which is preliminary data.</text>
</comment>
<sequence>MDKRQAYNDVRPTSAAKRCDTSEKTRISAIHVKHLHECLAGLEELPLVDGPFKCPGQWRFGGDNNHSS</sequence>
<dbReference type="Proteomes" id="UP000868497">
    <property type="component" value="Unassembled WGS sequence"/>
</dbReference>
<reference evidence="1" key="2">
    <citation type="submission" date="2019-09" db="EMBL/GenBank/DDBJ databases">
        <authorList>
            <consortium name="NCBI Pathogen Detection Project"/>
        </authorList>
    </citation>
    <scope>NUCLEOTIDE SEQUENCE</scope>
    <source>
        <strain evidence="1">AUSMDU00005748</strain>
    </source>
</reference>
<evidence type="ECO:0000313" key="2">
    <source>
        <dbReference type="Proteomes" id="UP000868497"/>
    </source>
</evidence>
<protein>
    <submittedName>
        <fullName evidence="1">Uncharacterized protein</fullName>
    </submittedName>
</protein>
<gene>
    <name evidence="1" type="ORF">F6W21_25350</name>
</gene>
<accession>A0AAD3UPR2</accession>
<dbReference type="AlphaFoldDB" id="A0AAD3UPR2"/>
<evidence type="ECO:0000313" key="1">
    <source>
        <dbReference type="EMBL" id="HAU4359660.1"/>
    </source>
</evidence>
<organism evidence="1 2">
    <name type="scientific">Klebsiella oxytoca</name>
    <dbReference type="NCBI Taxonomy" id="571"/>
    <lineage>
        <taxon>Bacteria</taxon>
        <taxon>Pseudomonadati</taxon>
        <taxon>Pseudomonadota</taxon>
        <taxon>Gammaproteobacteria</taxon>
        <taxon>Enterobacterales</taxon>
        <taxon>Enterobacteriaceae</taxon>
        <taxon>Klebsiella/Raoultella group</taxon>
        <taxon>Klebsiella</taxon>
    </lineage>
</organism>
<proteinExistence type="predicted"/>
<name>A0AAD3UPR2_KLEOX</name>
<reference evidence="1" key="1">
    <citation type="journal article" date="2018" name="Genome Biol.">
        <title>SKESA: strategic k-mer extension for scrupulous assemblies.</title>
        <authorList>
            <person name="Souvorov A."/>
            <person name="Agarwala R."/>
            <person name="Lipman D.J."/>
        </authorList>
    </citation>
    <scope>NUCLEOTIDE SEQUENCE</scope>
    <source>
        <strain evidence="1">AUSMDU00005748</strain>
    </source>
</reference>